<organism evidence="1 2">
    <name type="scientific">Saliterribacillus persicus</name>
    <dbReference type="NCBI Taxonomy" id="930114"/>
    <lineage>
        <taxon>Bacteria</taxon>
        <taxon>Bacillati</taxon>
        <taxon>Bacillota</taxon>
        <taxon>Bacilli</taxon>
        <taxon>Bacillales</taxon>
        <taxon>Bacillaceae</taxon>
        <taxon>Saliterribacillus</taxon>
    </lineage>
</organism>
<evidence type="ECO:0000313" key="1">
    <source>
        <dbReference type="EMBL" id="RCW63004.1"/>
    </source>
</evidence>
<dbReference type="Proteomes" id="UP000252585">
    <property type="component" value="Unassembled WGS sequence"/>
</dbReference>
<dbReference type="RefSeq" id="WP_114354428.1">
    <property type="nucleotide sequence ID" value="NZ_QPJJ01000021.1"/>
</dbReference>
<comment type="caution">
    <text evidence="1">The sequence shown here is derived from an EMBL/GenBank/DDBJ whole genome shotgun (WGS) entry which is preliminary data.</text>
</comment>
<protein>
    <submittedName>
        <fullName evidence="1">Uncharacterized protein (DUF2164 family)</fullName>
    </submittedName>
</protein>
<evidence type="ECO:0000313" key="2">
    <source>
        <dbReference type="Proteomes" id="UP000252585"/>
    </source>
</evidence>
<sequence>MKQPFELSKEKKEQLILSIKQYYLKERDEELGNLEAGFILDFIMKEIAPTFYNLGVEDAHHFLSEKLEDIFEIQRIEPSEKL</sequence>
<name>A0A368XAF1_9BACI</name>
<dbReference type="InterPro" id="IPR018680">
    <property type="entry name" value="DUF2164"/>
</dbReference>
<reference evidence="1 2" key="1">
    <citation type="submission" date="2018-07" db="EMBL/GenBank/DDBJ databases">
        <title>Genomic Encyclopedia of Type Strains, Phase IV (KMG-IV): sequencing the most valuable type-strain genomes for metagenomic binning, comparative biology and taxonomic classification.</title>
        <authorList>
            <person name="Goeker M."/>
        </authorList>
    </citation>
    <scope>NUCLEOTIDE SEQUENCE [LARGE SCALE GENOMIC DNA]</scope>
    <source>
        <strain evidence="1 2">DSM 27696</strain>
    </source>
</reference>
<proteinExistence type="predicted"/>
<accession>A0A368XAF1</accession>
<dbReference type="EMBL" id="QPJJ01000021">
    <property type="protein sequence ID" value="RCW63004.1"/>
    <property type="molecule type" value="Genomic_DNA"/>
</dbReference>
<gene>
    <name evidence="1" type="ORF">DFR57_12142</name>
</gene>
<dbReference type="OrthoDB" id="573733at2"/>
<dbReference type="Pfam" id="PF09932">
    <property type="entry name" value="DUF2164"/>
    <property type="match status" value="1"/>
</dbReference>
<keyword evidence="2" id="KW-1185">Reference proteome</keyword>
<dbReference type="AlphaFoldDB" id="A0A368XAF1"/>